<comment type="caution">
    <text evidence="1">The sequence shown here is derived from an EMBL/GenBank/DDBJ whole genome shotgun (WGS) entry which is preliminary data.</text>
</comment>
<evidence type="ECO:0000313" key="2">
    <source>
        <dbReference type="Proteomes" id="UP000265509"/>
    </source>
</evidence>
<dbReference type="RefSeq" id="WP_117956572.1">
    <property type="nucleotide sequence ID" value="NZ_QRAN01000020.1"/>
</dbReference>
<dbReference type="Proteomes" id="UP000265509">
    <property type="component" value="Unassembled WGS sequence"/>
</dbReference>
<dbReference type="GO" id="GO:0016787">
    <property type="term" value="F:hydrolase activity"/>
    <property type="evidence" value="ECO:0007669"/>
    <property type="project" value="UniProtKB-KW"/>
</dbReference>
<dbReference type="OrthoDB" id="5507260at2"/>
<keyword evidence="2" id="KW-1185">Reference proteome</keyword>
<accession>A0A3L7DWZ4</accession>
<name>A0A3L7DWZ4_9GAMM</name>
<protein>
    <submittedName>
        <fullName evidence="1">Glycosyl hydrolase</fullName>
    </submittedName>
</protein>
<proteinExistence type="predicted"/>
<evidence type="ECO:0000313" key="1">
    <source>
        <dbReference type="EMBL" id="RLQ20763.1"/>
    </source>
</evidence>
<sequence>MATELFIFLLLVPLSWAAVLWHWRATVCRSWQEPVLCRPVLVIESDDWGPGPDWHAERLAQIGQCLVNHRDAENRPALMTLGVVLAAADTAAMAQNGLADYRRVTLDDARCSRLLKQMQSGAREGFFALQLHGMEHYWPPILLREARHDNRLRAWLTGEQFPPYEVLPSALQSRWIDGSQLPSRPLAAGEISQAVVEETTTWRRIFDRSPSVVVPPTFVWTTEVEKAWGASEVEVIITPGQRYTHRDAAGQPATEEGRIYNGQISPEGARYLVRDIYFEPERGHTVARVIEDVSLRFMLGRPALLETHRSNFIGNDGEFTKNLACLDELLVSACKRWPALAFLSPEALAHIYVDQPREWVASSLWVRLHVLLRRLERVSRLRKLVWLTGLFVLAACARVITTPAARRAGVAL</sequence>
<gene>
    <name evidence="1" type="ORF">DWB85_16060</name>
</gene>
<organism evidence="1 2">
    <name type="scientific">Seongchinamella sediminis</name>
    <dbReference type="NCBI Taxonomy" id="2283635"/>
    <lineage>
        <taxon>Bacteria</taxon>
        <taxon>Pseudomonadati</taxon>
        <taxon>Pseudomonadota</taxon>
        <taxon>Gammaproteobacteria</taxon>
        <taxon>Cellvibrionales</taxon>
        <taxon>Halieaceae</taxon>
        <taxon>Seongchinamella</taxon>
    </lineage>
</organism>
<keyword evidence="1" id="KW-0378">Hydrolase</keyword>
<dbReference type="AlphaFoldDB" id="A0A3L7DWZ4"/>
<reference evidence="1 2" key="1">
    <citation type="submission" date="2018-07" db="EMBL/GenBank/DDBJ databases">
        <title>Halioglobus sp. genome submission.</title>
        <authorList>
            <person name="Ye M.-Q."/>
            <person name="Du Z.-J."/>
        </authorList>
    </citation>
    <scope>NUCLEOTIDE SEQUENCE [LARGE SCALE GENOMIC DNA]</scope>
    <source>
        <strain evidence="1 2">U0301</strain>
    </source>
</reference>
<dbReference type="EMBL" id="QRAN01000020">
    <property type="protein sequence ID" value="RLQ20763.1"/>
    <property type="molecule type" value="Genomic_DNA"/>
</dbReference>